<keyword evidence="3" id="KW-1185">Reference proteome</keyword>
<evidence type="ECO:0000256" key="1">
    <source>
        <dbReference type="SAM" id="MobiDB-lite"/>
    </source>
</evidence>
<accession>A0A6A3AYQ6</accession>
<dbReference type="Proteomes" id="UP000436088">
    <property type="component" value="Unassembled WGS sequence"/>
</dbReference>
<reference evidence="2" key="1">
    <citation type="submission" date="2019-09" db="EMBL/GenBank/DDBJ databases">
        <title>Draft genome information of white flower Hibiscus syriacus.</title>
        <authorList>
            <person name="Kim Y.-M."/>
        </authorList>
    </citation>
    <scope>NUCLEOTIDE SEQUENCE [LARGE SCALE GENOMIC DNA]</scope>
    <source>
        <strain evidence="2">YM2019G1</strain>
    </source>
</reference>
<dbReference type="EMBL" id="VEPZ02000934">
    <property type="protein sequence ID" value="KAE8709810.1"/>
    <property type="molecule type" value="Genomic_DNA"/>
</dbReference>
<feature type="compositionally biased region" description="Basic and acidic residues" evidence="1">
    <location>
        <begin position="99"/>
        <end position="134"/>
    </location>
</feature>
<gene>
    <name evidence="2" type="ORF">F3Y22_tig00110328pilonHSYRG00531</name>
</gene>
<sequence length="134" mass="14943">MAEETQKLESAAAAPAEEVTVEVEKPEVTEKKPQPSPPPPFPESEKQTTVVVKVEKAKVEESKTIKYVSFKEGTNVVAELSEDENKARDELKQLIQDPLNKHEFTAKKEEQPVAEKKEQKNDDKAGEAPQAEKC</sequence>
<feature type="region of interest" description="Disordered" evidence="1">
    <location>
        <begin position="95"/>
        <end position="134"/>
    </location>
</feature>
<comment type="caution">
    <text evidence="2">The sequence shown here is derived from an EMBL/GenBank/DDBJ whole genome shotgun (WGS) entry which is preliminary data.</text>
</comment>
<proteinExistence type="predicted"/>
<feature type="compositionally biased region" description="Basic and acidic residues" evidence="1">
    <location>
        <begin position="22"/>
        <end position="33"/>
    </location>
</feature>
<feature type="region of interest" description="Disordered" evidence="1">
    <location>
        <begin position="1"/>
        <end position="50"/>
    </location>
</feature>
<protein>
    <submittedName>
        <fullName evidence="2">Uncharacterized protein</fullName>
    </submittedName>
</protein>
<evidence type="ECO:0000313" key="2">
    <source>
        <dbReference type="EMBL" id="KAE8709810.1"/>
    </source>
</evidence>
<dbReference type="AlphaFoldDB" id="A0A6A3AYQ6"/>
<name>A0A6A3AYQ6_HIBSY</name>
<organism evidence="2 3">
    <name type="scientific">Hibiscus syriacus</name>
    <name type="common">Rose of Sharon</name>
    <dbReference type="NCBI Taxonomy" id="106335"/>
    <lineage>
        <taxon>Eukaryota</taxon>
        <taxon>Viridiplantae</taxon>
        <taxon>Streptophyta</taxon>
        <taxon>Embryophyta</taxon>
        <taxon>Tracheophyta</taxon>
        <taxon>Spermatophyta</taxon>
        <taxon>Magnoliopsida</taxon>
        <taxon>eudicotyledons</taxon>
        <taxon>Gunneridae</taxon>
        <taxon>Pentapetalae</taxon>
        <taxon>rosids</taxon>
        <taxon>malvids</taxon>
        <taxon>Malvales</taxon>
        <taxon>Malvaceae</taxon>
        <taxon>Malvoideae</taxon>
        <taxon>Hibiscus</taxon>
    </lineage>
</organism>
<evidence type="ECO:0000313" key="3">
    <source>
        <dbReference type="Proteomes" id="UP000436088"/>
    </source>
</evidence>